<evidence type="ECO:0000313" key="2">
    <source>
        <dbReference type="EMBL" id="RDK08389.1"/>
    </source>
</evidence>
<organism evidence="2 3">
    <name type="scientific">Cupriavidus lacunae</name>
    <dbReference type="NCBI Taxonomy" id="2666307"/>
    <lineage>
        <taxon>Bacteria</taxon>
        <taxon>Pseudomonadati</taxon>
        <taxon>Pseudomonadota</taxon>
        <taxon>Betaproteobacteria</taxon>
        <taxon>Burkholderiales</taxon>
        <taxon>Burkholderiaceae</taxon>
        <taxon>Cupriavidus</taxon>
    </lineage>
</organism>
<feature type="compositionally biased region" description="Basic and acidic residues" evidence="1">
    <location>
        <begin position="1"/>
        <end position="11"/>
    </location>
</feature>
<feature type="region of interest" description="Disordered" evidence="1">
    <location>
        <begin position="1"/>
        <end position="30"/>
    </location>
</feature>
<gene>
    <name evidence="2" type="ORF">DN412_21380</name>
</gene>
<evidence type="ECO:0000313" key="3">
    <source>
        <dbReference type="Proteomes" id="UP000255165"/>
    </source>
</evidence>
<sequence>MRQPFSDERCPVRTILPRPQGSRKGEVCPSTDQLVGFAPDYDREVGSDGAVKRIFEAVYGKVLVPEGDMLRPDPANLTPRTKALFEQMFPTSTP</sequence>
<dbReference type="AlphaFoldDB" id="A0A370NS04"/>
<keyword evidence="3" id="KW-1185">Reference proteome</keyword>
<reference evidence="3" key="1">
    <citation type="submission" date="2018-06" db="EMBL/GenBank/DDBJ databases">
        <authorList>
            <person name="Feng T."/>
            <person name="Jeon C.O."/>
        </authorList>
    </citation>
    <scope>NUCLEOTIDE SEQUENCE [LARGE SCALE GENOMIC DNA]</scope>
    <source>
        <strain evidence="3">S23</strain>
    </source>
</reference>
<dbReference type="Proteomes" id="UP000255165">
    <property type="component" value="Unassembled WGS sequence"/>
</dbReference>
<evidence type="ECO:0000256" key="1">
    <source>
        <dbReference type="SAM" id="MobiDB-lite"/>
    </source>
</evidence>
<dbReference type="EMBL" id="QKWJ01000027">
    <property type="protein sequence ID" value="RDK08389.1"/>
    <property type="molecule type" value="Genomic_DNA"/>
</dbReference>
<protein>
    <submittedName>
        <fullName evidence="2">Uncharacterized protein</fullName>
    </submittedName>
</protein>
<comment type="caution">
    <text evidence="2">The sequence shown here is derived from an EMBL/GenBank/DDBJ whole genome shotgun (WGS) entry which is preliminary data.</text>
</comment>
<accession>A0A370NS04</accession>
<proteinExistence type="predicted"/>
<name>A0A370NS04_9BURK</name>